<feature type="transmembrane region" description="Helical" evidence="4">
    <location>
        <begin position="305"/>
        <end position="325"/>
    </location>
</feature>
<dbReference type="FunFam" id="2.60.120.290:FF:000016">
    <property type="entry name" value="neuropilin and tolloid-like protein 2"/>
    <property type="match status" value="1"/>
</dbReference>
<evidence type="ECO:0000259" key="5">
    <source>
        <dbReference type="PROSITE" id="PS01180"/>
    </source>
</evidence>
<dbReference type="GO" id="GO:0014069">
    <property type="term" value="C:postsynaptic density"/>
    <property type="evidence" value="ECO:0007669"/>
    <property type="project" value="TreeGrafter"/>
</dbReference>
<evidence type="ECO:0000313" key="6">
    <source>
        <dbReference type="Ensembl" id="ENSSRHP00000010431.1"/>
    </source>
</evidence>
<dbReference type="Proteomes" id="UP000472270">
    <property type="component" value="Unassembled WGS sequence"/>
</dbReference>
<evidence type="ECO:0000256" key="2">
    <source>
        <dbReference type="ARBA" id="ARBA00023157"/>
    </source>
</evidence>
<dbReference type="PANTHER" id="PTHR24251">
    <property type="entry name" value="OVOCHYMASE-RELATED"/>
    <property type="match status" value="1"/>
</dbReference>
<dbReference type="SUPFAM" id="SSF49854">
    <property type="entry name" value="Spermadhesin, CUB domain"/>
    <property type="match status" value="2"/>
</dbReference>
<feature type="domain" description="CUB" evidence="5">
    <location>
        <begin position="29"/>
        <end position="143"/>
    </location>
</feature>
<name>A0A673G9T9_9TELE</name>
<keyword evidence="4" id="KW-1133">Transmembrane helix</keyword>
<dbReference type="InterPro" id="IPR000859">
    <property type="entry name" value="CUB_dom"/>
</dbReference>
<proteinExistence type="predicted"/>
<dbReference type="PANTHER" id="PTHR24251:SF26">
    <property type="entry name" value="NEUROPILIN AND TOLLOID-LIKE PROTEIN 2"/>
    <property type="match status" value="1"/>
</dbReference>
<evidence type="ECO:0000256" key="4">
    <source>
        <dbReference type="SAM" id="Phobius"/>
    </source>
</evidence>
<accession>A0A673G9T9</accession>
<dbReference type="PROSITE" id="PS01180">
    <property type="entry name" value="CUB"/>
    <property type="match status" value="1"/>
</dbReference>
<keyword evidence="2 3" id="KW-1015">Disulfide bond</keyword>
<evidence type="ECO:0000313" key="7">
    <source>
        <dbReference type="Proteomes" id="UP000472270"/>
    </source>
</evidence>
<feature type="disulfide bond" evidence="3">
    <location>
        <begin position="29"/>
        <end position="56"/>
    </location>
</feature>
<comment type="caution">
    <text evidence="3">Lacks conserved residue(s) required for the propagation of feature annotation.</text>
</comment>
<dbReference type="Gene3D" id="2.60.120.290">
    <property type="entry name" value="Spermadhesin, CUB domain"/>
    <property type="match status" value="2"/>
</dbReference>
<dbReference type="Ensembl" id="ENSSRHT00000010785.1">
    <property type="protein sequence ID" value="ENSSRHP00000010431.1"/>
    <property type="gene ID" value="ENSSRHG00000005903.1"/>
</dbReference>
<keyword evidence="7" id="KW-1185">Reference proteome</keyword>
<dbReference type="FunFam" id="2.60.120.290:FF:000013">
    <property type="entry name" value="Membrane frizzled-related protein"/>
    <property type="match status" value="1"/>
</dbReference>
<feature type="transmembrane region" description="Helical" evidence="4">
    <location>
        <begin position="157"/>
        <end position="177"/>
    </location>
</feature>
<dbReference type="GO" id="GO:0035255">
    <property type="term" value="F:ionotropic glutamate receptor binding"/>
    <property type="evidence" value="ECO:0007669"/>
    <property type="project" value="TreeGrafter"/>
</dbReference>
<dbReference type="CDD" id="cd00041">
    <property type="entry name" value="CUB"/>
    <property type="match status" value="1"/>
</dbReference>
<keyword evidence="4" id="KW-0812">Transmembrane</keyword>
<organism evidence="6 7">
    <name type="scientific">Sinocyclocheilus rhinocerous</name>
    <dbReference type="NCBI Taxonomy" id="307959"/>
    <lineage>
        <taxon>Eukaryota</taxon>
        <taxon>Metazoa</taxon>
        <taxon>Chordata</taxon>
        <taxon>Craniata</taxon>
        <taxon>Vertebrata</taxon>
        <taxon>Euteleostomi</taxon>
        <taxon>Actinopterygii</taxon>
        <taxon>Neopterygii</taxon>
        <taxon>Teleostei</taxon>
        <taxon>Ostariophysi</taxon>
        <taxon>Cypriniformes</taxon>
        <taxon>Cyprinidae</taxon>
        <taxon>Cyprininae</taxon>
        <taxon>Sinocyclocheilus</taxon>
    </lineage>
</organism>
<keyword evidence="4" id="KW-0472">Membrane</keyword>
<reference evidence="6" key="2">
    <citation type="submission" date="2025-09" db="UniProtKB">
        <authorList>
            <consortium name="Ensembl"/>
        </authorList>
    </citation>
    <scope>IDENTIFICATION</scope>
</reference>
<evidence type="ECO:0000256" key="1">
    <source>
        <dbReference type="ARBA" id="ARBA00022737"/>
    </source>
</evidence>
<dbReference type="SMART" id="SM00042">
    <property type="entry name" value="CUB"/>
    <property type="match status" value="1"/>
</dbReference>
<feature type="transmembrane region" description="Helical" evidence="4">
    <location>
        <begin position="258"/>
        <end position="278"/>
    </location>
</feature>
<evidence type="ECO:0000256" key="3">
    <source>
        <dbReference type="PROSITE-ProRule" id="PRU00059"/>
    </source>
</evidence>
<dbReference type="AlphaFoldDB" id="A0A673G9T9"/>
<dbReference type="InterPro" id="IPR035914">
    <property type="entry name" value="Sperma_CUB_dom_sf"/>
</dbReference>
<dbReference type="Pfam" id="PF00431">
    <property type="entry name" value="CUB"/>
    <property type="match status" value="2"/>
</dbReference>
<reference evidence="6" key="1">
    <citation type="submission" date="2025-08" db="UniProtKB">
        <authorList>
            <consortium name="Ensembl"/>
        </authorList>
    </citation>
    <scope>IDENTIFICATION</scope>
</reference>
<protein>
    <submittedName>
        <fullName evidence="6">Neuropilin (NRP) and tolloid (TLL)-like 2b</fullName>
    </submittedName>
</protein>
<keyword evidence="1" id="KW-0677">Repeat</keyword>
<sequence>MFLFRRSGWTRHHTLPQNVAVEDKKPAHCGTLIQTANGGSFSSPNYPNTYPPNKECVYILEAHPRKRIQLVFDDIYYIEPSFECRFDNIEIRDGPFVFSPLINRYCGAKSPGIVTSSGRFMWIRFISDEELEGLGFRVEYSYTAGKYMLQFFMHLDLRIFFSDALFLSSLCISFILLRGERDERRADPSIYLRFLEYQLENSNECKKNFVAIYEGSNAIEDLKAKFCSTVANDITLDNAVGVVRMWADETSKLSRFRMLFTVFLLFYEGMDIIGYNGVKKCYEPWLCKAKSKSFFQQMSKTHSTVIGVASGVVLLLLIISVFIQMKQPRKKVLSRKGLLSAAEMQEVLEPPQYELFSMQEAELPEDLSEELESLQKLRRSSSVSRCVHEHHCGAPSSAASIVMASRVHRLSQASDEMSTVVGARGWGSFHGRRSSSHFTHDPRAHAYSAQSLREALDDEELGLEGRVMEEIGYNDFITRGCNAMMVRNHANPVQQRSLSMDF</sequence>